<dbReference type="AlphaFoldDB" id="A0A3B0WXT9"/>
<evidence type="ECO:0008006" key="2">
    <source>
        <dbReference type="Google" id="ProtNLM"/>
    </source>
</evidence>
<accession>A0A3B0WXT9</accession>
<gene>
    <name evidence="1" type="ORF">MNBD_GAMMA03-295</name>
</gene>
<reference evidence="1" key="1">
    <citation type="submission" date="2018-06" db="EMBL/GenBank/DDBJ databases">
        <authorList>
            <person name="Zhirakovskaya E."/>
        </authorList>
    </citation>
    <scope>NUCLEOTIDE SEQUENCE</scope>
</reference>
<sequence>MNMKWMSLIAVMTVFSVGCSESEQEPTNKVVSDVATPVEVQTEEIKTVEKVKGAIDTVKNPEKKTAIKEALSSAEGIPPEKLDSEVKGLVEKISENSDMSKEEAVKLEQDLKSVFQKIEADRTQ</sequence>
<dbReference type="EMBL" id="UOFC01000262">
    <property type="protein sequence ID" value="VAW49176.1"/>
    <property type="molecule type" value="Genomic_DNA"/>
</dbReference>
<protein>
    <recommendedName>
        <fullName evidence="2">Lipoprotein</fullName>
    </recommendedName>
</protein>
<dbReference type="PROSITE" id="PS51257">
    <property type="entry name" value="PROKAR_LIPOPROTEIN"/>
    <property type="match status" value="1"/>
</dbReference>
<evidence type="ECO:0000313" key="1">
    <source>
        <dbReference type="EMBL" id="VAW49176.1"/>
    </source>
</evidence>
<proteinExistence type="predicted"/>
<name>A0A3B0WXT9_9ZZZZ</name>
<organism evidence="1">
    <name type="scientific">hydrothermal vent metagenome</name>
    <dbReference type="NCBI Taxonomy" id="652676"/>
    <lineage>
        <taxon>unclassified sequences</taxon>
        <taxon>metagenomes</taxon>
        <taxon>ecological metagenomes</taxon>
    </lineage>
</organism>